<dbReference type="SUPFAM" id="SSF90123">
    <property type="entry name" value="ABC transporter transmembrane region"/>
    <property type="match status" value="1"/>
</dbReference>
<dbReference type="GO" id="GO:0005886">
    <property type="term" value="C:plasma membrane"/>
    <property type="evidence" value="ECO:0007669"/>
    <property type="project" value="UniProtKB-SubCell"/>
</dbReference>
<dbReference type="PATRIC" id="fig|1432052.4.peg.378"/>
<dbReference type="GO" id="GO:0034040">
    <property type="term" value="F:ATPase-coupled lipid transmembrane transporter activity"/>
    <property type="evidence" value="ECO:0007669"/>
    <property type="project" value="TreeGrafter"/>
</dbReference>
<comment type="subcellular location">
    <subcellularLocation>
        <location evidence="1">Cell membrane</location>
        <topology evidence="1">Multi-pass membrane protein</topology>
    </subcellularLocation>
</comment>
<dbReference type="Gene3D" id="1.20.1560.10">
    <property type="entry name" value="ABC transporter type 1, transmembrane domain"/>
    <property type="match status" value="1"/>
</dbReference>
<comment type="caution">
    <text evidence="10">The sequence shown here is derived from an EMBL/GenBank/DDBJ whole genome shotgun (WGS) entry which is preliminary data.</text>
</comment>
<dbReference type="GO" id="GO:0005524">
    <property type="term" value="F:ATP binding"/>
    <property type="evidence" value="ECO:0007669"/>
    <property type="project" value="UniProtKB-KW"/>
</dbReference>
<dbReference type="PANTHER" id="PTHR24221">
    <property type="entry name" value="ATP-BINDING CASSETTE SUB-FAMILY B"/>
    <property type="match status" value="1"/>
</dbReference>
<keyword evidence="3" id="KW-0547">Nucleotide-binding</keyword>
<dbReference type="AlphaFoldDB" id="A0A1E3AJ35"/>
<dbReference type="InterPro" id="IPR011527">
    <property type="entry name" value="ABC1_TM_dom"/>
</dbReference>
<keyword evidence="2 7" id="KW-0812">Transmembrane</keyword>
<feature type="transmembrane region" description="Helical" evidence="7">
    <location>
        <begin position="75"/>
        <end position="98"/>
    </location>
</feature>
<feature type="transmembrane region" description="Helical" evidence="7">
    <location>
        <begin position="159"/>
        <end position="189"/>
    </location>
</feature>
<dbReference type="Pfam" id="PF00005">
    <property type="entry name" value="ABC_tran"/>
    <property type="match status" value="1"/>
</dbReference>
<dbReference type="SUPFAM" id="SSF52540">
    <property type="entry name" value="P-loop containing nucleoside triphosphate hydrolases"/>
    <property type="match status" value="1"/>
</dbReference>
<evidence type="ECO:0000256" key="4">
    <source>
        <dbReference type="ARBA" id="ARBA00022840"/>
    </source>
</evidence>
<keyword evidence="5 7" id="KW-1133">Transmembrane helix</keyword>
<dbReference type="EMBL" id="MCGH01000001">
    <property type="protein sequence ID" value="ODM08713.1"/>
    <property type="molecule type" value="Genomic_DNA"/>
</dbReference>
<feature type="transmembrane region" description="Helical" evidence="7">
    <location>
        <begin position="44"/>
        <end position="63"/>
    </location>
</feature>
<feature type="domain" description="ABC transporter" evidence="8">
    <location>
        <begin position="357"/>
        <end position="596"/>
    </location>
</feature>
<evidence type="ECO:0000256" key="1">
    <source>
        <dbReference type="ARBA" id="ARBA00004651"/>
    </source>
</evidence>
<evidence type="ECO:0000259" key="9">
    <source>
        <dbReference type="PROSITE" id="PS50929"/>
    </source>
</evidence>
<accession>A0A1E3AJ35</accession>
<sequence length="602" mass="68187">MRETDMKEKILTDKKYGLRDYLYIPFSVYPFGCLLKLLTKLVSALLPALQVLTIAAFIDRVTLVVQGKAGGNEVYVPLLLLACILAFTYLNGQLIAFLNLKTELRLAGTYETALLDKRGKLEYWHIENDDSWNVVDRTCKEATEKLLRGFDSLLDMGELLIRVLSLLIILTLQVWWIGLAILAVSIPLFRVSLKAGKENYEAYRNAEKKTREAEYLHKVLTERESAEERTLFGYSDWLNKKWLEKYETARKITMSVMLRNYIKMKGSSLITVAISLIIILVLLYPLSQGKLTAGMFIALVSAALELIQLMSWQLARLTEQMAKNKAYMDDLTEFVGLSEDDGALKEKNASPDVVEEVEFRDVSFRYPGTDSYILKHFSLRIEKGRHYAFVGINGAGKTTIVKLLTGLYREYEGDIFINGRNSREYDSRQLMDMFSVVYQDFARYQISFADNIRLGNRAETDEARFSQVLSFNEIGEIAQALPNGTDTCLGKIKKNGVDLSGGQWQKIAIGRALYQRASIRIMDEPTAALDPVSESNVYRIFGEASRDVTTIFITHRLGAARLADTIVVLDGGNAAETGSHEELMAKQGIYAEMFEAQRSWYQ</sequence>
<evidence type="ECO:0000256" key="5">
    <source>
        <dbReference type="ARBA" id="ARBA00022989"/>
    </source>
</evidence>
<dbReference type="GO" id="GO:0140359">
    <property type="term" value="F:ABC-type transporter activity"/>
    <property type="evidence" value="ECO:0007669"/>
    <property type="project" value="InterPro"/>
</dbReference>
<dbReference type="PANTHER" id="PTHR24221:SF646">
    <property type="entry name" value="HAEMOLYSIN SECRETION ATP-BINDING PROTEIN"/>
    <property type="match status" value="1"/>
</dbReference>
<organism evidence="10 11">
    <name type="scientific">Eisenbergiella tayi</name>
    <dbReference type="NCBI Taxonomy" id="1432052"/>
    <lineage>
        <taxon>Bacteria</taxon>
        <taxon>Bacillati</taxon>
        <taxon>Bacillota</taxon>
        <taxon>Clostridia</taxon>
        <taxon>Lachnospirales</taxon>
        <taxon>Lachnospiraceae</taxon>
        <taxon>Eisenbergiella</taxon>
    </lineage>
</organism>
<dbReference type="GO" id="GO:0016887">
    <property type="term" value="F:ATP hydrolysis activity"/>
    <property type="evidence" value="ECO:0007669"/>
    <property type="project" value="InterPro"/>
</dbReference>
<feature type="domain" description="ABC transmembrane type-1" evidence="9">
    <location>
        <begin position="151"/>
        <end position="312"/>
    </location>
</feature>
<evidence type="ECO:0000256" key="7">
    <source>
        <dbReference type="SAM" id="Phobius"/>
    </source>
</evidence>
<name>A0A1E3AJ35_9FIRM</name>
<dbReference type="InterPro" id="IPR003593">
    <property type="entry name" value="AAA+_ATPase"/>
</dbReference>
<dbReference type="InterPro" id="IPR039421">
    <property type="entry name" value="Type_1_exporter"/>
</dbReference>
<keyword evidence="4 10" id="KW-0067">ATP-binding</keyword>
<dbReference type="SMART" id="SM00382">
    <property type="entry name" value="AAA"/>
    <property type="match status" value="1"/>
</dbReference>
<dbReference type="EC" id="3.6.3.-" evidence="10"/>
<dbReference type="InterPro" id="IPR036640">
    <property type="entry name" value="ABC1_TM_sf"/>
</dbReference>
<evidence type="ECO:0000256" key="2">
    <source>
        <dbReference type="ARBA" id="ARBA00022692"/>
    </source>
</evidence>
<keyword evidence="10" id="KW-0378">Hydrolase</keyword>
<evidence type="ECO:0000256" key="6">
    <source>
        <dbReference type="ARBA" id="ARBA00023136"/>
    </source>
</evidence>
<evidence type="ECO:0000259" key="8">
    <source>
        <dbReference type="PROSITE" id="PS50893"/>
    </source>
</evidence>
<feature type="transmembrane region" description="Helical" evidence="7">
    <location>
        <begin position="293"/>
        <end position="315"/>
    </location>
</feature>
<dbReference type="Proteomes" id="UP000094067">
    <property type="component" value="Unassembled WGS sequence"/>
</dbReference>
<dbReference type="PROSITE" id="PS50929">
    <property type="entry name" value="ABC_TM1F"/>
    <property type="match status" value="1"/>
</dbReference>
<dbReference type="PROSITE" id="PS00211">
    <property type="entry name" value="ABC_TRANSPORTER_1"/>
    <property type="match status" value="1"/>
</dbReference>
<protein>
    <submittedName>
        <fullName evidence="10">Lipid A export ATP-binding/permease protein MsbA</fullName>
        <ecNumber evidence="10">3.6.3.-</ecNumber>
    </submittedName>
</protein>
<dbReference type="InterPro" id="IPR027417">
    <property type="entry name" value="P-loop_NTPase"/>
</dbReference>
<proteinExistence type="predicted"/>
<keyword evidence="6 7" id="KW-0472">Membrane</keyword>
<dbReference type="PROSITE" id="PS50893">
    <property type="entry name" value="ABC_TRANSPORTER_2"/>
    <property type="match status" value="1"/>
</dbReference>
<gene>
    <name evidence="10" type="primary">msbA_2</name>
    <name evidence="10" type="ORF">BEI61_00342</name>
</gene>
<feature type="transmembrane region" description="Helical" evidence="7">
    <location>
        <begin position="267"/>
        <end position="287"/>
    </location>
</feature>
<dbReference type="InterPro" id="IPR017871">
    <property type="entry name" value="ABC_transporter-like_CS"/>
</dbReference>
<feature type="transmembrane region" description="Helical" evidence="7">
    <location>
        <begin position="21"/>
        <end position="38"/>
    </location>
</feature>
<dbReference type="InterPro" id="IPR003439">
    <property type="entry name" value="ABC_transporter-like_ATP-bd"/>
</dbReference>
<evidence type="ECO:0000313" key="11">
    <source>
        <dbReference type="Proteomes" id="UP000094067"/>
    </source>
</evidence>
<reference evidence="10 11" key="1">
    <citation type="submission" date="2016-07" db="EMBL/GenBank/DDBJ databases">
        <title>Characterization of isolates of Eisenbergiella tayi derived from blood cultures, using whole genome sequencing.</title>
        <authorList>
            <person name="Burdz T."/>
            <person name="Wiebe D."/>
            <person name="Huynh C."/>
            <person name="Bernard K."/>
        </authorList>
    </citation>
    <scope>NUCLEOTIDE SEQUENCE [LARGE SCALE GENOMIC DNA]</scope>
    <source>
        <strain evidence="10 11">NML 110608</strain>
    </source>
</reference>
<evidence type="ECO:0000313" key="10">
    <source>
        <dbReference type="EMBL" id="ODM08713.1"/>
    </source>
</evidence>
<dbReference type="Gene3D" id="3.40.50.300">
    <property type="entry name" value="P-loop containing nucleotide triphosphate hydrolases"/>
    <property type="match status" value="1"/>
</dbReference>
<evidence type="ECO:0000256" key="3">
    <source>
        <dbReference type="ARBA" id="ARBA00022741"/>
    </source>
</evidence>